<comment type="caution">
    <text evidence="1">The sequence shown here is derived from an EMBL/GenBank/DDBJ whole genome shotgun (WGS) entry which is preliminary data.</text>
</comment>
<evidence type="ECO:0000313" key="2">
    <source>
        <dbReference type="Proteomes" id="UP000253495"/>
    </source>
</evidence>
<dbReference type="Proteomes" id="UP000253495">
    <property type="component" value="Unassembled WGS sequence"/>
</dbReference>
<dbReference type="EMBL" id="QPJC01000001">
    <property type="protein sequence ID" value="RCW47193.1"/>
    <property type="molecule type" value="Genomic_DNA"/>
</dbReference>
<protein>
    <submittedName>
        <fullName evidence="1">Uncharacterized protein</fullName>
    </submittedName>
</protein>
<proteinExistence type="predicted"/>
<sequence length="50" mass="5466">MADDQSKRYARSALNAVRGVSAEADASTAGATLCYGQWRRYHLDVGTMFP</sequence>
<dbReference type="AlphaFoldDB" id="A0A368W3E0"/>
<reference evidence="1 2" key="1">
    <citation type="submission" date="2018-07" db="EMBL/GenBank/DDBJ databases">
        <title>Genomic Encyclopedia of Type Strains, Phase III (KMG-III): the genomes of soil and plant-associated and newly described type strains.</title>
        <authorList>
            <person name="Whitman W."/>
        </authorList>
    </citation>
    <scope>NUCLEOTIDE SEQUENCE [LARGE SCALE GENOMIC DNA]</scope>
    <source>
        <strain evidence="1 2">CECT 8575</strain>
    </source>
</reference>
<organism evidence="1 2">
    <name type="scientific">Halopolyspora algeriensis</name>
    <dbReference type="NCBI Taxonomy" id="1500506"/>
    <lineage>
        <taxon>Bacteria</taxon>
        <taxon>Bacillati</taxon>
        <taxon>Actinomycetota</taxon>
        <taxon>Actinomycetes</taxon>
        <taxon>Actinomycetes incertae sedis</taxon>
        <taxon>Halopolyspora</taxon>
    </lineage>
</organism>
<gene>
    <name evidence="1" type="ORF">DFQ14_101539</name>
</gene>
<accession>A0A368W3E0</accession>
<name>A0A368W3E0_9ACTN</name>
<evidence type="ECO:0000313" key="1">
    <source>
        <dbReference type="EMBL" id="RCW47193.1"/>
    </source>
</evidence>
<keyword evidence="2" id="KW-1185">Reference proteome</keyword>